<protein>
    <submittedName>
        <fullName evidence="2">Uncharacterized protein</fullName>
    </submittedName>
</protein>
<proteinExistence type="predicted"/>
<evidence type="ECO:0000256" key="1">
    <source>
        <dbReference type="SAM" id="Phobius"/>
    </source>
</evidence>
<reference evidence="2 3" key="1">
    <citation type="submission" date="2018-11" db="EMBL/GenBank/DDBJ databases">
        <title>Sequencing the genomes of 1000 actinobacteria strains.</title>
        <authorList>
            <person name="Klenk H.-P."/>
        </authorList>
    </citation>
    <scope>NUCLEOTIDE SEQUENCE [LARGE SCALE GENOMIC DNA]</scope>
    <source>
        <strain evidence="2 3">DSM 44254</strain>
    </source>
</reference>
<name>A0A3N1CUD6_9ACTN</name>
<sequence>MPPIPDHVRRHRLFAFSLLVLSILAVPGTLLAMFLAGFLPS</sequence>
<accession>A0A3N1CUD6</accession>
<evidence type="ECO:0000313" key="3">
    <source>
        <dbReference type="Proteomes" id="UP000272400"/>
    </source>
</evidence>
<organism evidence="2 3">
    <name type="scientific">Actinocorallia herbida</name>
    <dbReference type="NCBI Taxonomy" id="58109"/>
    <lineage>
        <taxon>Bacteria</taxon>
        <taxon>Bacillati</taxon>
        <taxon>Actinomycetota</taxon>
        <taxon>Actinomycetes</taxon>
        <taxon>Streptosporangiales</taxon>
        <taxon>Thermomonosporaceae</taxon>
        <taxon>Actinocorallia</taxon>
    </lineage>
</organism>
<gene>
    <name evidence="2" type="ORF">EDD29_2364</name>
</gene>
<keyword evidence="3" id="KW-1185">Reference proteome</keyword>
<dbReference type="Proteomes" id="UP000272400">
    <property type="component" value="Unassembled WGS sequence"/>
</dbReference>
<dbReference type="EMBL" id="RJKE01000001">
    <property type="protein sequence ID" value="ROO84835.1"/>
    <property type="molecule type" value="Genomic_DNA"/>
</dbReference>
<evidence type="ECO:0000313" key="2">
    <source>
        <dbReference type="EMBL" id="ROO84835.1"/>
    </source>
</evidence>
<keyword evidence="1" id="KW-1133">Transmembrane helix</keyword>
<keyword evidence="1" id="KW-0472">Membrane</keyword>
<keyword evidence="1" id="KW-0812">Transmembrane</keyword>
<dbReference type="AlphaFoldDB" id="A0A3N1CUD6"/>
<feature type="transmembrane region" description="Helical" evidence="1">
    <location>
        <begin position="12"/>
        <end position="39"/>
    </location>
</feature>
<comment type="caution">
    <text evidence="2">The sequence shown here is derived from an EMBL/GenBank/DDBJ whole genome shotgun (WGS) entry which is preliminary data.</text>
</comment>